<dbReference type="AlphaFoldDB" id="A0A0D2YER8"/>
<evidence type="ECO:0000313" key="1">
    <source>
        <dbReference type="EnsemblFungi" id="FOXG_14806P0"/>
    </source>
</evidence>
<organism evidence="1 2">
    <name type="scientific">Fusarium oxysporum (strain Fo5176)</name>
    <name type="common">Fusarium vascular wilt</name>
    <dbReference type="NCBI Taxonomy" id="660025"/>
    <lineage>
        <taxon>Eukaryota</taxon>
        <taxon>Fungi</taxon>
        <taxon>Dikarya</taxon>
        <taxon>Ascomycota</taxon>
        <taxon>Pezizomycotina</taxon>
        <taxon>Sordariomycetes</taxon>
        <taxon>Hypocreomycetidae</taxon>
        <taxon>Hypocreales</taxon>
        <taxon>Nectriaceae</taxon>
        <taxon>Fusarium</taxon>
        <taxon>Fusarium oxysporum species complex</taxon>
    </lineage>
</organism>
<accession>A0A0D2YER8</accession>
<proteinExistence type="predicted"/>
<evidence type="ECO:0000313" key="2">
    <source>
        <dbReference type="Proteomes" id="UP000002489"/>
    </source>
</evidence>
<dbReference type="Proteomes" id="UP000002489">
    <property type="component" value="Unassembled WGS sequence"/>
</dbReference>
<dbReference type="EnsemblFungi" id="FOXG_14806T0">
    <property type="protein sequence ID" value="FOXG_14806P0"/>
    <property type="gene ID" value="FOXG_14806"/>
</dbReference>
<sequence length="145" mass="16191">MSQPLSAEGHALVFIDVSSSWMGIGAFCYQTYRIGTPNAEVDAKIFPHTQSYKLLKAPGNGRLWEVMTGMKYLLDHLKDRKLFYHAVPDEATEENTHSQVELARGDQTETGRFLLGSGIARSPSIRESQCKAPCQVVVRDNVMMD</sequence>
<reference evidence="2" key="1">
    <citation type="journal article" date="2012" name="Mol. Plant Microbe Interact.">
        <title>A highly conserved effector in Fusarium oxysporum is required for full virulence on Arabidopsis.</title>
        <authorList>
            <person name="Thatcher L.F."/>
            <person name="Gardiner D.M."/>
            <person name="Kazan K."/>
            <person name="Manners J."/>
        </authorList>
    </citation>
    <scope>NUCLEOTIDE SEQUENCE [LARGE SCALE GENOMIC DNA]</scope>
    <source>
        <strain evidence="2">Fo5176</strain>
    </source>
</reference>
<reference evidence="1" key="2">
    <citation type="submission" date="2025-08" db="UniProtKB">
        <authorList>
            <consortium name="EnsemblFungi"/>
        </authorList>
    </citation>
    <scope>IDENTIFICATION</scope>
    <source>
        <strain evidence="1">4287 / CBS 123668 / FGSC 9935 / NRRL 34936</strain>
    </source>
</reference>
<protein>
    <submittedName>
        <fullName evidence="1">Uncharacterized protein</fullName>
    </submittedName>
</protein>
<name>A0A0D2YER8_FUSOF</name>